<gene>
    <name evidence="2" type="ordered locus">FsymDg_1117</name>
</gene>
<accession>F8AYV3</accession>
<reference evidence="2 3" key="1">
    <citation type="submission" date="2011-05" db="EMBL/GenBank/DDBJ databases">
        <title>Complete sequence of chromosome of Frankia symbiont of Datisca glomerata.</title>
        <authorList>
            <consortium name="US DOE Joint Genome Institute"/>
            <person name="Lucas S."/>
            <person name="Han J."/>
            <person name="Lapidus A."/>
            <person name="Cheng J.-F."/>
            <person name="Goodwin L."/>
            <person name="Pitluck S."/>
            <person name="Peters L."/>
            <person name="Mikhailova N."/>
            <person name="Chertkov O."/>
            <person name="Teshima H."/>
            <person name="Han C."/>
            <person name="Tapia R."/>
            <person name="Land M."/>
            <person name="Hauser L."/>
            <person name="Kyrpides N."/>
            <person name="Ivanova N."/>
            <person name="Pagani I."/>
            <person name="Berry A."/>
            <person name="Pawlowski K."/>
            <person name="Persson T."/>
            <person name="Vanden Heuvel B."/>
            <person name="Benson D."/>
            <person name="Woyke T."/>
        </authorList>
    </citation>
    <scope>NUCLEOTIDE SEQUENCE [LARGE SCALE GENOMIC DNA]</scope>
    <source>
        <strain evidence="3">4085684</strain>
    </source>
</reference>
<sequence length="196" mass="20823">MIARTRYRRDPAVPRARPAPLGPARGASSAARHTGIMRVYLPSTLSAARRVLADRAVPAGLGFAVTPAVREWYARSDAEEMEYALLLDAARASLRLLDADPGAPRRRVVLAVDVDDSDLRIRNDLDRGVVEIRGPVPLAAVAAVHVDDVDAEAAVAAAADSIVAADLGSDDAAFVVDAADGYELLWYATQELADLV</sequence>
<evidence type="ECO:0000256" key="1">
    <source>
        <dbReference type="SAM" id="MobiDB-lite"/>
    </source>
</evidence>
<dbReference type="eggNOG" id="ENOG5032URV">
    <property type="taxonomic scope" value="Bacteria"/>
</dbReference>
<dbReference type="Proteomes" id="UP000001549">
    <property type="component" value="Chromosome"/>
</dbReference>
<dbReference type="Pfam" id="PF21853">
    <property type="entry name" value="DUF6912"/>
    <property type="match status" value="1"/>
</dbReference>
<evidence type="ECO:0000313" key="3">
    <source>
        <dbReference type="Proteomes" id="UP000001549"/>
    </source>
</evidence>
<protein>
    <submittedName>
        <fullName evidence="2">Uncharacterized protein</fullName>
    </submittedName>
</protein>
<dbReference type="STRING" id="656024.FsymDg_1117"/>
<dbReference type="HOGENOM" id="CLU_108513_0_0_11"/>
<name>F8AYV3_9ACTN</name>
<dbReference type="AlphaFoldDB" id="F8AYV3"/>
<feature type="region of interest" description="Disordered" evidence="1">
    <location>
        <begin position="1"/>
        <end position="29"/>
    </location>
</feature>
<proteinExistence type="predicted"/>
<dbReference type="InterPro" id="IPR054206">
    <property type="entry name" value="DUF6912"/>
</dbReference>
<dbReference type="EMBL" id="CP002801">
    <property type="protein sequence ID" value="AEH08617.1"/>
    <property type="molecule type" value="Genomic_DNA"/>
</dbReference>
<dbReference type="KEGG" id="fsy:FsymDg_1117"/>
<keyword evidence="3" id="KW-1185">Reference proteome</keyword>
<organism evidence="2 3">
    <name type="scientific">Candidatus Protofrankia datiscae</name>
    <dbReference type="NCBI Taxonomy" id="2716812"/>
    <lineage>
        <taxon>Bacteria</taxon>
        <taxon>Bacillati</taxon>
        <taxon>Actinomycetota</taxon>
        <taxon>Actinomycetes</taxon>
        <taxon>Frankiales</taxon>
        <taxon>Frankiaceae</taxon>
        <taxon>Protofrankia</taxon>
    </lineage>
</organism>
<evidence type="ECO:0000313" key="2">
    <source>
        <dbReference type="EMBL" id="AEH08617.1"/>
    </source>
</evidence>
<feature type="compositionally biased region" description="Low complexity" evidence="1">
    <location>
        <begin position="13"/>
        <end position="29"/>
    </location>
</feature>